<keyword evidence="2 10" id="KW-0547">Nucleotide-binding</keyword>
<dbReference type="Pfam" id="PF12462">
    <property type="entry name" value="Helicase_IV_N"/>
    <property type="match status" value="1"/>
</dbReference>
<comment type="similarity">
    <text evidence="1">Belongs to the helicase family. UvrD subfamily.</text>
</comment>
<evidence type="ECO:0000256" key="9">
    <source>
        <dbReference type="ARBA" id="ARBA00048988"/>
    </source>
</evidence>
<dbReference type="GO" id="GO:0005524">
    <property type="term" value="F:ATP binding"/>
    <property type="evidence" value="ECO:0007669"/>
    <property type="project" value="UniProtKB-UniRule"/>
</dbReference>
<dbReference type="GO" id="GO:0000725">
    <property type="term" value="P:recombinational repair"/>
    <property type="evidence" value="ECO:0007669"/>
    <property type="project" value="TreeGrafter"/>
</dbReference>
<dbReference type="GO" id="GO:0005829">
    <property type="term" value="C:cytosol"/>
    <property type="evidence" value="ECO:0007669"/>
    <property type="project" value="TreeGrafter"/>
</dbReference>
<evidence type="ECO:0000256" key="1">
    <source>
        <dbReference type="ARBA" id="ARBA00009922"/>
    </source>
</evidence>
<dbReference type="PANTHER" id="PTHR11070:SF63">
    <property type="entry name" value="DNA HELICASE IV"/>
    <property type="match status" value="1"/>
</dbReference>
<feature type="domain" description="UvrD-like helicase ATP-binding" evidence="12">
    <location>
        <begin position="198"/>
        <end position="513"/>
    </location>
</feature>
<keyword evidence="6" id="KW-0413">Isomerase</keyword>
<dbReference type="InterPro" id="IPR027417">
    <property type="entry name" value="P-loop_NTPase"/>
</dbReference>
<keyword evidence="14" id="KW-1185">Reference proteome</keyword>
<keyword evidence="11" id="KW-0175">Coiled coil</keyword>
<proteinExistence type="inferred from homology"/>
<evidence type="ECO:0000313" key="14">
    <source>
        <dbReference type="Proteomes" id="UP000535589"/>
    </source>
</evidence>
<evidence type="ECO:0000256" key="4">
    <source>
        <dbReference type="ARBA" id="ARBA00022806"/>
    </source>
</evidence>
<dbReference type="InterPro" id="IPR013986">
    <property type="entry name" value="DExx_box_DNA_helicase_dom_sf"/>
</dbReference>
<dbReference type="EC" id="5.6.2.4" evidence="8"/>
<evidence type="ECO:0000256" key="3">
    <source>
        <dbReference type="ARBA" id="ARBA00022801"/>
    </source>
</evidence>
<sequence>MMLSANRTAQFFIQNEYFQVECRDNLLVLSSHTSEERIPFSVWNGTVAIHRGIFWANLQFFAFEEDGEQRSWLVQGLPWHECRHFAKQAVECYQHWHNAQSRQLSQCLPRWQESLTELENSTVFLKHSQINAWTDMVTSDLESIGMTFDDAHLFFPNQLHSLTPWVANSSQALCERNHHWLEREKHHWQNLFRHIESSPLNDSQQHAVMLNDDHNLVLAGAGSGKTSVLTARVAYLLESQQAYADSLLLLAFGRDAANEMRERLNLKVGPSARDASVLTFHQLGLNIIRQVEGQKVELSPLALDETQRHSWCSDWLKRHWMTPTNFKRWQKHLSQWPIAYLSGDDELGCHVENPKLIAWLDAQLQQLAQLGYSKKQLQEKLVDSPEYTRLNSELALCWPCFRDWQKLLKESNQIDFPMMISRATQYVKNGKFHSPWRFIMVDEYQDISPDRLALVEALCGDEQTSHHASLFAVGDDWQAIYQFAGADVDLTTEFTQRFALATVHYLDTTYRFPSTLGAVANQFVQQNPQQVKKSLLSFKQLKQKTVLVAPNSHLEKYLDELNRKANDQRDAAEDSAIERENNAKRASVLILGRNHYHKPNLLEDWQKRFTKLTIEFATCHASKGREADYVFIVNVDEGQFPAKVKKRHLNNALTQGSDAFPYAEERRLFYVALTRAKRKVWVLHTGAGSVFVKELLSDGYEVQKITR</sequence>
<dbReference type="GO" id="GO:0043138">
    <property type="term" value="F:3'-5' DNA helicase activity"/>
    <property type="evidence" value="ECO:0007669"/>
    <property type="project" value="UniProtKB-EC"/>
</dbReference>
<protein>
    <recommendedName>
        <fullName evidence="8">DNA 3'-5' helicase</fullName>
        <ecNumber evidence="8">5.6.2.4</ecNumber>
    </recommendedName>
</protein>
<evidence type="ECO:0000259" key="12">
    <source>
        <dbReference type="PROSITE" id="PS51198"/>
    </source>
</evidence>
<dbReference type="InterPro" id="IPR014016">
    <property type="entry name" value="UvrD-like_ATP-bd"/>
</dbReference>
<dbReference type="FunFam" id="3.40.50.300:FF:000975">
    <property type="entry name" value="DNA helicase"/>
    <property type="match status" value="1"/>
</dbReference>
<organism evidence="13 14">
    <name type="scientific">Vibrio agarilyticus</name>
    <dbReference type="NCBI Taxonomy" id="2726741"/>
    <lineage>
        <taxon>Bacteria</taxon>
        <taxon>Pseudomonadati</taxon>
        <taxon>Pseudomonadota</taxon>
        <taxon>Gammaproteobacteria</taxon>
        <taxon>Vibrionales</taxon>
        <taxon>Vibrionaceae</taxon>
        <taxon>Vibrio</taxon>
    </lineage>
</organism>
<keyword evidence="3 10" id="KW-0378">Hydrolase</keyword>
<dbReference type="PANTHER" id="PTHR11070">
    <property type="entry name" value="UVRD / RECB / PCRA DNA HELICASE FAMILY MEMBER"/>
    <property type="match status" value="1"/>
</dbReference>
<dbReference type="AlphaFoldDB" id="A0A7X8TRB5"/>
<dbReference type="Proteomes" id="UP000535589">
    <property type="component" value="Unassembled WGS sequence"/>
</dbReference>
<evidence type="ECO:0000256" key="2">
    <source>
        <dbReference type="ARBA" id="ARBA00022741"/>
    </source>
</evidence>
<dbReference type="NCBIfam" id="NF008276">
    <property type="entry name" value="PRK11054.1"/>
    <property type="match status" value="1"/>
</dbReference>
<dbReference type="GO" id="GO:0003677">
    <property type="term" value="F:DNA binding"/>
    <property type="evidence" value="ECO:0007669"/>
    <property type="project" value="InterPro"/>
</dbReference>
<dbReference type="CDD" id="cd17932">
    <property type="entry name" value="DEXQc_UvrD"/>
    <property type="match status" value="1"/>
</dbReference>
<gene>
    <name evidence="13" type="primary">helD</name>
    <name evidence="13" type="ORF">HGP28_10900</name>
</gene>
<dbReference type="CDD" id="cd18807">
    <property type="entry name" value="SF1_C_UvrD"/>
    <property type="match status" value="1"/>
</dbReference>
<dbReference type="RefSeq" id="WP_168836553.1">
    <property type="nucleotide sequence ID" value="NZ_JABAIK010000009.1"/>
</dbReference>
<comment type="catalytic activity">
    <reaction evidence="9">
        <text>ATP + H2O = ADP + phosphate + H(+)</text>
        <dbReference type="Rhea" id="RHEA:13065"/>
        <dbReference type="ChEBI" id="CHEBI:15377"/>
        <dbReference type="ChEBI" id="CHEBI:15378"/>
        <dbReference type="ChEBI" id="CHEBI:30616"/>
        <dbReference type="ChEBI" id="CHEBI:43474"/>
        <dbReference type="ChEBI" id="CHEBI:456216"/>
        <dbReference type="EC" id="5.6.2.4"/>
    </reaction>
</comment>
<reference evidence="13 14" key="1">
    <citation type="submission" date="2020-04" db="EMBL/GenBank/DDBJ databases">
        <title>Vibrio sp. SM6, a novel species isolated from seawater.</title>
        <authorList>
            <person name="Wang X."/>
        </authorList>
    </citation>
    <scope>NUCLEOTIDE SEQUENCE [LARGE SCALE GENOMIC DNA]</scope>
    <source>
        <strain evidence="13 14">SM6</strain>
    </source>
</reference>
<dbReference type="Pfam" id="PF00580">
    <property type="entry name" value="UvrD-helicase"/>
    <property type="match status" value="1"/>
</dbReference>
<name>A0A7X8TRB5_9VIBR</name>
<evidence type="ECO:0000256" key="8">
    <source>
        <dbReference type="ARBA" id="ARBA00034808"/>
    </source>
</evidence>
<dbReference type="Gene3D" id="3.40.50.300">
    <property type="entry name" value="P-loop containing nucleotide triphosphate hydrolases"/>
    <property type="match status" value="2"/>
</dbReference>
<dbReference type="Gene3D" id="1.10.10.160">
    <property type="match status" value="1"/>
</dbReference>
<evidence type="ECO:0000256" key="10">
    <source>
        <dbReference type="PROSITE-ProRule" id="PRU00560"/>
    </source>
</evidence>
<accession>A0A7X8TRB5</accession>
<evidence type="ECO:0000256" key="6">
    <source>
        <dbReference type="ARBA" id="ARBA00023235"/>
    </source>
</evidence>
<dbReference type="InterPro" id="IPR000212">
    <property type="entry name" value="DNA_helicase_UvrD/REP"/>
</dbReference>
<dbReference type="InterPro" id="IPR014017">
    <property type="entry name" value="DNA_helicase_UvrD-like_C"/>
</dbReference>
<keyword evidence="4 10" id="KW-0347">Helicase</keyword>
<evidence type="ECO:0000256" key="7">
    <source>
        <dbReference type="ARBA" id="ARBA00034617"/>
    </source>
</evidence>
<keyword evidence="5 10" id="KW-0067">ATP-binding</keyword>
<comment type="catalytic activity">
    <reaction evidence="7">
        <text>Couples ATP hydrolysis with the unwinding of duplex DNA by translocating in the 3'-5' direction.</text>
        <dbReference type="EC" id="5.6.2.4"/>
    </reaction>
</comment>
<dbReference type="InterPro" id="IPR022161">
    <property type="entry name" value="Helicase_IV_N"/>
</dbReference>
<dbReference type="Pfam" id="PF13361">
    <property type="entry name" value="UvrD_C"/>
    <property type="match status" value="1"/>
</dbReference>
<feature type="binding site" evidence="10">
    <location>
        <begin position="219"/>
        <end position="226"/>
    </location>
    <ligand>
        <name>ATP</name>
        <dbReference type="ChEBI" id="CHEBI:30616"/>
    </ligand>
</feature>
<dbReference type="GO" id="GO:0016787">
    <property type="term" value="F:hydrolase activity"/>
    <property type="evidence" value="ECO:0007669"/>
    <property type="project" value="UniProtKB-UniRule"/>
</dbReference>
<evidence type="ECO:0000256" key="11">
    <source>
        <dbReference type="SAM" id="Coils"/>
    </source>
</evidence>
<dbReference type="PROSITE" id="PS51198">
    <property type="entry name" value="UVRD_HELICASE_ATP_BIND"/>
    <property type="match status" value="1"/>
</dbReference>
<dbReference type="EMBL" id="JABAIK010000009">
    <property type="protein sequence ID" value="NLS13401.1"/>
    <property type="molecule type" value="Genomic_DNA"/>
</dbReference>
<evidence type="ECO:0000256" key="5">
    <source>
        <dbReference type="ARBA" id="ARBA00022840"/>
    </source>
</evidence>
<dbReference type="SUPFAM" id="SSF52540">
    <property type="entry name" value="P-loop containing nucleoside triphosphate hydrolases"/>
    <property type="match status" value="1"/>
</dbReference>
<evidence type="ECO:0000313" key="13">
    <source>
        <dbReference type="EMBL" id="NLS13401.1"/>
    </source>
</evidence>
<comment type="caution">
    <text evidence="13">The sequence shown here is derived from an EMBL/GenBank/DDBJ whole genome shotgun (WGS) entry which is preliminary data.</text>
</comment>
<feature type="coiled-coil region" evidence="11">
    <location>
        <begin position="551"/>
        <end position="582"/>
    </location>
</feature>